<organism evidence="4 5">
    <name type="scientific">Sulfobacillus harzensis</name>
    <dbReference type="NCBI Taxonomy" id="2729629"/>
    <lineage>
        <taxon>Bacteria</taxon>
        <taxon>Bacillati</taxon>
        <taxon>Bacillota</taxon>
        <taxon>Clostridia</taxon>
        <taxon>Eubacteriales</taxon>
        <taxon>Clostridiales Family XVII. Incertae Sedis</taxon>
        <taxon>Sulfobacillus</taxon>
    </lineage>
</organism>
<evidence type="ECO:0000256" key="2">
    <source>
        <dbReference type="ARBA" id="ARBA00023002"/>
    </source>
</evidence>
<evidence type="ECO:0000313" key="4">
    <source>
        <dbReference type="EMBL" id="NMP22082.1"/>
    </source>
</evidence>
<feature type="domain" description="FAD/NAD(P)-binding" evidence="3">
    <location>
        <begin position="14"/>
        <end position="243"/>
    </location>
</feature>
<protein>
    <submittedName>
        <fullName evidence="4">NAD(P)/FAD-dependent oxidoreductase</fullName>
    </submittedName>
</protein>
<keyword evidence="2" id="KW-0560">Oxidoreductase</keyword>
<keyword evidence="5" id="KW-1185">Reference proteome</keyword>
<gene>
    <name evidence="4" type="ORF">HIJ39_06930</name>
</gene>
<dbReference type="Pfam" id="PF07992">
    <property type="entry name" value="Pyr_redox_2"/>
    <property type="match status" value="1"/>
</dbReference>
<dbReference type="EMBL" id="JABBVZ010000016">
    <property type="protein sequence ID" value="NMP22082.1"/>
    <property type="molecule type" value="Genomic_DNA"/>
</dbReference>
<dbReference type="GO" id="GO:0016491">
    <property type="term" value="F:oxidoreductase activity"/>
    <property type="evidence" value="ECO:0007669"/>
    <property type="project" value="UniProtKB-KW"/>
</dbReference>
<evidence type="ECO:0000256" key="1">
    <source>
        <dbReference type="ARBA" id="ARBA00022630"/>
    </source>
</evidence>
<dbReference type="InterPro" id="IPR036188">
    <property type="entry name" value="FAD/NAD-bd_sf"/>
</dbReference>
<dbReference type="PANTHER" id="PTHR48105">
    <property type="entry name" value="THIOREDOXIN REDUCTASE 1-RELATED-RELATED"/>
    <property type="match status" value="1"/>
</dbReference>
<dbReference type="PRINTS" id="PR00469">
    <property type="entry name" value="PNDRDTASEII"/>
</dbReference>
<proteinExistence type="predicted"/>
<dbReference type="PRINTS" id="PR00368">
    <property type="entry name" value="FADPNR"/>
</dbReference>
<keyword evidence="1" id="KW-0285">Flavoprotein</keyword>
<dbReference type="Proteomes" id="UP000533476">
    <property type="component" value="Unassembled WGS sequence"/>
</dbReference>
<dbReference type="SUPFAM" id="SSF51905">
    <property type="entry name" value="FAD/NAD(P)-binding domain"/>
    <property type="match status" value="1"/>
</dbReference>
<dbReference type="InterPro" id="IPR023753">
    <property type="entry name" value="FAD/NAD-binding_dom"/>
</dbReference>
<evidence type="ECO:0000313" key="5">
    <source>
        <dbReference type="Proteomes" id="UP000533476"/>
    </source>
</evidence>
<name>A0A7Y0Q240_9FIRM</name>
<sequence>MDLMMSAPSSKQTMVIAGAGPAGLSAGLWAARLGLRAMVLEAADEPGGQLRSYSLPVVDLPGFESDPAPALIATLTKQVAEVGIPVYLRSRAVRWNGAALTVEALSDPIKADWFFYAPGLRARVLGIPGEEWASQESISDAVRSPSGSVLIIGAGDRAVEGAFRLAEAGHQVTLLCRSDRLKARRAYRMRLRESGVTVKYHTRLVHLAASGKRRHAWLEGPQGAQEWEGDRVMIRIGMEPRVDPNLASVRGDLAYPRALRMSIIGDAALAVPDRSLVTAMASAMRAVKAVAVNLGEA</sequence>
<dbReference type="InterPro" id="IPR050097">
    <property type="entry name" value="Ferredoxin-NADP_redctase_2"/>
</dbReference>
<evidence type="ECO:0000259" key="3">
    <source>
        <dbReference type="Pfam" id="PF07992"/>
    </source>
</evidence>
<accession>A0A7Y0Q240</accession>
<reference evidence="4 5" key="1">
    <citation type="submission" date="2020-04" db="EMBL/GenBank/DDBJ databases">
        <authorList>
            <person name="Zhang R."/>
            <person name="Schippers A."/>
        </authorList>
    </citation>
    <scope>NUCLEOTIDE SEQUENCE [LARGE SCALE GENOMIC DNA]</scope>
    <source>
        <strain evidence="4 5">DSM 109850</strain>
    </source>
</reference>
<dbReference type="Gene3D" id="3.50.50.60">
    <property type="entry name" value="FAD/NAD(P)-binding domain"/>
    <property type="match status" value="2"/>
</dbReference>
<comment type="caution">
    <text evidence="4">The sequence shown here is derived from an EMBL/GenBank/DDBJ whole genome shotgun (WGS) entry which is preliminary data.</text>
</comment>
<dbReference type="AlphaFoldDB" id="A0A7Y0Q240"/>